<evidence type="ECO:0008006" key="3">
    <source>
        <dbReference type="Google" id="ProtNLM"/>
    </source>
</evidence>
<gene>
    <name evidence="1" type="ORF">JMJ35_003938</name>
</gene>
<dbReference type="AlphaFoldDB" id="A0AA39R4M8"/>
<dbReference type="Proteomes" id="UP001166286">
    <property type="component" value="Unassembled WGS sequence"/>
</dbReference>
<name>A0AA39R4M8_9LECA</name>
<evidence type="ECO:0000313" key="2">
    <source>
        <dbReference type="Proteomes" id="UP001166286"/>
    </source>
</evidence>
<evidence type="ECO:0000313" key="1">
    <source>
        <dbReference type="EMBL" id="KAK0513574.1"/>
    </source>
</evidence>
<keyword evidence="2" id="KW-1185">Reference proteome</keyword>
<protein>
    <recommendedName>
        <fullName evidence="3">F-box domain-containing protein</fullName>
    </recommendedName>
</protein>
<organism evidence="1 2">
    <name type="scientific">Cladonia borealis</name>
    <dbReference type="NCBI Taxonomy" id="184061"/>
    <lineage>
        <taxon>Eukaryota</taxon>
        <taxon>Fungi</taxon>
        <taxon>Dikarya</taxon>
        <taxon>Ascomycota</taxon>
        <taxon>Pezizomycotina</taxon>
        <taxon>Lecanoromycetes</taxon>
        <taxon>OSLEUM clade</taxon>
        <taxon>Lecanoromycetidae</taxon>
        <taxon>Lecanorales</taxon>
        <taxon>Lecanorineae</taxon>
        <taxon>Cladoniaceae</taxon>
        <taxon>Cladonia</taxon>
    </lineage>
</organism>
<dbReference type="EMBL" id="JAFEKC020000007">
    <property type="protein sequence ID" value="KAK0513574.1"/>
    <property type="molecule type" value="Genomic_DNA"/>
</dbReference>
<proteinExistence type="predicted"/>
<sequence>MRHSVVTNFLSKLKKRTPLEEEPFVPSTSTRVFGIYELAAMILDHLPVLDLLVVQMVNLTCRDIVNDSTRLQVRLFMKQAPPHWRIKLGANGLRWNPFLEHYGRRRNPEPGSPDYRIKIERNVLQKQRPEASWRRMFLSYPTRPDFHVCLQFRSVFEPEHITSRLSSEEPSEYRLKDRKPCQPWEGDRMGFLTGIDKRFNAGPRLKRHLIMIIAEVPVPGGFMCTLPKYHLRSKEALQSKNIENEGCDERSNSKDP</sequence>
<reference evidence="1" key="1">
    <citation type="submission" date="2023-03" db="EMBL/GenBank/DDBJ databases">
        <title>Complete genome of Cladonia borealis.</title>
        <authorList>
            <person name="Park H."/>
        </authorList>
    </citation>
    <scope>NUCLEOTIDE SEQUENCE</scope>
    <source>
        <strain evidence="1">ANT050790</strain>
    </source>
</reference>
<accession>A0AA39R4M8</accession>
<comment type="caution">
    <text evidence="1">The sequence shown here is derived from an EMBL/GenBank/DDBJ whole genome shotgun (WGS) entry which is preliminary data.</text>
</comment>